<evidence type="ECO:0000256" key="1">
    <source>
        <dbReference type="ARBA" id="ARBA00004651"/>
    </source>
</evidence>
<keyword evidence="5 7" id="KW-0472">Membrane</keyword>
<proteinExistence type="predicted"/>
<dbReference type="RefSeq" id="WP_254099731.1">
    <property type="nucleotide sequence ID" value="NZ_JANATA010000007.1"/>
</dbReference>
<keyword evidence="11" id="KW-1185">Reference proteome</keyword>
<feature type="region of interest" description="Disordered" evidence="6">
    <location>
        <begin position="232"/>
        <end position="287"/>
    </location>
</feature>
<evidence type="ECO:0000256" key="7">
    <source>
        <dbReference type="SAM" id="Phobius"/>
    </source>
</evidence>
<evidence type="ECO:0000256" key="2">
    <source>
        <dbReference type="ARBA" id="ARBA00022475"/>
    </source>
</evidence>
<dbReference type="Proteomes" id="UP001165413">
    <property type="component" value="Unassembled WGS sequence"/>
</dbReference>
<dbReference type="InterPro" id="IPR025857">
    <property type="entry name" value="MacB_PCD"/>
</dbReference>
<keyword evidence="2" id="KW-1003">Cell membrane</keyword>
<feature type="transmembrane region" description="Helical" evidence="7">
    <location>
        <begin position="344"/>
        <end position="367"/>
    </location>
</feature>
<evidence type="ECO:0000256" key="6">
    <source>
        <dbReference type="SAM" id="MobiDB-lite"/>
    </source>
</evidence>
<dbReference type="GO" id="GO:0005886">
    <property type="term" value="C:plasma membrane"/>
    <property type="evidence" value="ECO:0007669"/>
    <property type="project" value="UniProtKB-SubCell"/>
</dbReference>
<feature type="compositionally biased region" description="Basic residues" evidence="6">
    <location>
        <begin position="255"/>
        <end position="266"/>
    </location>
</feature>
<dbReference type="Pfam" id="PF02687">
    <property type="entry name" value="FtsX"/>
    <property type="match status" value="1"/>
</dbReference>
<feature type="compositionally biased region" description="Basic and acidic residues" evidence="6">
    <location>
        <begin position="237"/>
        <end position="254"/>
    </location>
</feature>
<keyword evidence="4 7" id="KW-1133">Transmembrane helix</keyword>
<feature type="domain" description="MacB-like periplasmic core" evidence="9">
    <location>
        <begin position="18"/>
        <end position="209"/>
    </location>
</feature>
<evidence type="ECO:0000256" key="5">
    <source>
        <dbReference type="ARBA" id="ARBA00023136"/>
    </source>
</evidence>
<organism evidence="10 11">
    <name type="scientific">Opacimonas viscosa</name>
    <dbReference type="NCBI Taxonomy" id="2961944"/>
    <lineage>
        <taxon>Bacteria</taxon>
        <taxon>Pseudomonadati</taxon>
        <taxon>Pseudomonadota</taxon>
        <taxon>Gammaproteobacteria</taxon>
        <taxon>Alteromonadales</taxon>
        <taxon>Alteromonadaceae</taxon>
        <taxon>Opacimonas</taxon>
    </lineage>
</organism>
<accession>A0AA41X144</accession>
<evidence type="ECO:0000313" key="11">
    <source>
        <dbReference type="Proteomes" id="UP001165413"/>
    </source>
</evidence>
<sequence length="470" mass="50928">MLIKVAVESLKNRRSSVLLTIFALTISISLLLTVEHIRHQAKASFTRTVSGVDLIVGPRTGALNLLLFSVYHKGSIGSSMAYNTRSLLSQNKHVEWTIPVSLGDTHRGFSVLGTTNDFFQHFQYGLNQPLQIIQGRSFAASNEAVLGATVAKKLGYTLLDGIILAHGLGSVSFKQHTDFPLKVVGILAATGTPVDETVHIPLQGLAAAHGTEKHTQQSGFTPKIALTQSAMRKATTRHADADHRPAHQHETPHKHGDKHAHNHTGHHNSAEHRFTSLAPDPQHPLDEISATEPISAIHVGLTNPIAVLSLQQKINQNKDIPLSAILPGIVLNELWQLVSFIEKLLLGIAWLIVVASCIGLATMLLASMRERTREIAILRTIGAAPKTIFLLLQIEALGIVITAILISIFSVTGVLFFLQSWLASTLGLYLTLNLFTLSTSVILLGILAVTCICSLIPAIKGYQNALTNRL</sequence>
<protein>
    <submittedName>
        <fullName evidence="10">ABC transporter permease</fullName>
    </submittedName>
</protein>
<feature type="transmembrane region" description="Helical" evidence="7">
    <location>
        <begin position="388"/>
        <end position="417"/>
    </location>
</feature>
<dbReference type="InterPro" id="IPR003838">
    <property type="entry name" value="ABC3_permease_C"/>
</dbReference>
<evidence type="ECO:0000313" key="10">
    <source>
        <dbReference type="EMBL" id="MCP3428446.1"/>
    </source>
</evidence>
<feature type="transmembrane region" description="Helical" evidence="7">
    <location>
        <begin position="437"/>
        <end position="459"/>
    </location>
</feature>
<dbReference type="InterPro" id="IPR051125">
    <property type="entry name" value="ABC-4/HrtB_transporter"/>
</dbReference>
<dbReference type="Pfam" id="PF12704">
    <property type="entry name" value="MacB_PCD"/>
    <property type="match status" value="1"/>
</dbReference>
<name>A0AA41X144_9ALTE</name>
<reference evidence="10" key="1">
    <citation type="submission" date="2022-07" db="EMBL/GenBank/DDBJ databases">
        <title>Characterization of the Novel Bacterium Alteromonas immobilis LMIT006 and Alteromonas gregis LMIT007.</title>
        <authorList>
            <person name="Lin X."/>
        </authorList>
    </citation>
    <scope>NUCLEOTIDE SEQUENCE</scope>
    <source>
        <strain evidence="10">LMIT007</strain>
    </source>
</reference>
<feature type="domain" description="ABC3 transporter permease C-terminal" evidence="8">
    <location>
        <begin position="348"/>
        <end position="460"/>
    </location>
</feature>
<keyword evidence="3 7" id="KW-0812">Transmembrane</keyword>
<evidence type="ECO:0000256" key="3">
    <source>
        <dbReference type="ARBA" id="ARBA00022692"/>
    </source>
</evidence>
<evidence type="ECO:0000259" key="8">
    <source>
        <dbReference type="Pfam" id="PF02687"/>
    </source>
</evidence>
<dbReference type="PANTHER" id="PTHR43738:SF2">
    <property type="entry name" value="ABC TRANSPORTER PERMEASE"/>
    <property type="match status" value="1"/>
</dbReference>
<dbReference type="PANTHER" id="PTHR43738">
    <property type="entry name" value="ABC TRANSPORTER, MEMBRANE PROTEIN"/>
    <property type="match status" value="1"/>
</dbReference>
<comment type="caution">
    <text evidence="10">The sequence shown here is derived from an EMBL/GenBank/DDBJ whole genome shotgun (WGS) entry which is preliminary data.</text>
</comment>
<evidence type="ECO:0000259" key="9">
    <source>
        <dbReference type="Pfam" id="PF12704"/>
    </source>
</evidence>
<feature type="transmembrane region" description="Helical" evidence="7">
    <location>
        <begin position="16"/>
        <end position="34"/>
    </location>
</feature>
<dbReference type="AlphaFoldDB" id="A0AA41X144"/>
<dbReference type="EMBL" id="JANATA010000007">
    <property type="protein sequence ID" value="MCP3428446.1"/>
    <property type="molecule type" value="Genomic_DNA"/>
</dbReference>
<evidence type="ECO:0000256" key="4">
    <source>
        <dbReference type="ARBA" id="ARBA00022989"/>
    </source>
</evidence>
<comment type="subcellular location">
    <subcellularLocation>
        <location evidence="1">Cell membrane</location>
        <topology evidence="1">Multi-pass membrane protein</topology>
    </subcellularLocation>
</comment>
<gene>
    <name evidence="10" type="ORF">NLF92_05750</name>
</gene>